<dbReference type="AlphaFoldDB" id="A0JQC2"/>
<evidence type="ECO:0000313" key="3">
    <source>
        <dbReference type="EMBL" id="ABD99072.1"/>
    </source>
</evidence>
<dbReference type="OrthoDB" id="2330041at2"/>
<proteinExistence type="predicted"/>
<dbReference type="InterPro" id="IPR010056">
    <property type="entry name" value="Phage_rep_org__N"/>
</dbReference>
<evidence type="ECO:0000259" key="2">
    <source>
        <dbReference type="Pfam" id="PF09681"/>
    </source>
</evidence>
<dbReference type="PATRIC" id="fig|362948.14.peg.336"/>
<evidence type="ECO:0000313" key="4">
    <source>
        <dbReference type="Proteomes" id="UP000006559"/>
    </source>
</evidence>
<dbReference type="KEGG" id="lsl:LSL_0257"/>
<organism evidence="3 4">
    <name type="scientific">Ligilactobacillus salivarius (strain UCC118)</name>
    <name type="common">Lactobacillus salivarius</name>
    <dbReference type="NCBI Taxonomy" id="362948"/>
    <lineage>
        <taxon>Bacteria</taxon>
        <taxon>Bacillati</taxon>
        <taxon>Bacillota</taxon>
        <taxon>Bacilli</taxon>
        <taxon>Lactobacillales</taxon>
        <taxon>Lactobacillaceae</taxon>
        <taxon>Ligilactobacillus</taxon>
    </lineage>
</organism>
<name>A0JQC2_LIGS1</name>
<feature type="region of interest" description="Disordered" evidence="1">
    <location>
        <begin position="274"/>
        <end position="327"/>
    </location>
</feature>
<keyword evidence="4" id="KW-1185">Reference proteome</keyword>
<dbReference type="Pfam" id="PF09681">
    <property type="entry name" value="Phage_rep_org_N"/>
    <property type="match status" value="1"/>
</dbReference>
<dbReference type="Proteomes" id="UP000006559">
    <property type="component" value="Chromosome"/>
</dbReference>
<dbReference type="EMBL" id="CP000233">
    <property type="protein sequence ID" value="ABD99072.1"/>
    <property type="molecule type" value="Genomic_DNA"/>
</dbReference>
<accession>A0JQC2</accession>
<protein>
    <submittedName>
        <fullName evidence="3">Replisome organizer, phage associated</fullName>
    </submittedName>
</protein>
<feature type="region of interest" description="Disordered" evidence="1">
    <location>
        <begin position="161"/>
        <end position="194"/>
    </location>
</feature>
<feature type="compositionally biased region" description="Basic and acidic residues" evidence="1">
    <location>
        <begin position="308"/>
        <end position="327"/>
    </location>
</feature>
<dbReference type="NCBIfam" id="TIGR01714">
    <property type="entry name" value="phage_rep_org_N"/>
    <property type="match status" value="1"/>
</dbReference>
<dbReference type="STRING" id="362948.LSL_0257"/>
<feature type="domain" description="Phage replisome organiser N-terminal" evidence="2">
    <location>
        <begin position="8"/>
        <end position="127"/>
    </location>
</feature>
<reference evidence="3 4" key="1">
    <citation type="journal article" date="2006" name="Proc. Natl. Acad. Sci. U.S.A.">
        <title>Multireplicon genome architecture of Lactobacillus salivarius.</title>
        <authorList>
            <person name="Claesson M.J."/>
            <person name="Li Y."/>
            <person name="Leahy S."/>
            <person name="Canchaya C."/>
            <person name="van Pijkeren J.P."/>
            <person name="Cerdeno-Tarraga A.M."/>
            <person name="Parkhill J."/>
            <person name="Flynn S."/>
            <person name="O'Sullivan G.C."/>
            <person name="Collins J.K."/>
            <person name="Higgins D."/>
            <person name="Shanahan F."/>
            <person name="Fitzgerald G.F."/>
            <person name="van Sinderen D."/>
            <person name="O'Toole P.W."/>
        </authorList>
    </citation>
    <scope>NUCLEOTIDE SEQUENCE [LARGE SCALE GENOMIC DNA]</scope>
    <source>
        <strain evidence="3 4">UCC118</strain>
    </source>
</reference>
<dbReference type="RefSeq" id="WP_011475627.1">
    <property type="nucleotide sequence ID" value="NC_007929.1"/>
</dbReference>
<gene>
    <name evidence="3" type="ordered locus">LSL_0257</name>
</gene>
<dbReference type="HOGENOM" id="CLU_939728_0_0_9"/>
<sequence>MAEKRYFWIKLQMDFWKSPVVKMLRKPSGGDTYAVIYLEMILLSLENNGYIYYSGVGDSFAEEIALVLDEETINVEFVLAFLKQKRLIEFSDDTSFKFTEDVTADLVGSESASAHRVRAYRKRQKTIASEQKTLQCNINETNRNLDIDIDKEKDIDNNIRSFSDENDQVNSQNKQPKEQPKSSSNKQHKPTKKELDERFESLWALYPRKVGKQKARKYYERAVKNGTSDEIIKKGIESYNKEIRVQGTQTNFIQHGATWFGNAGWENEYNFEPPKRNNTQRQLIQKEKLPDWAKNAGKKQPSNSIMSRTEKAKNEAEINELLRRLSQ</sequence>
<evidence type="ECO:0000256" key="1">
    <source>
        <dbReference type="SAM" id="MobiDB-lite"/>
    </source>
</evidence>